<dbReference type="NCBIfam" id="TIGR01640">
    <property type="entry name" value="F_box_assoc_1"/>
    <property type="match status" value="1"/>
</dbReference>
<dbReference type="SUPFAM" id="SSF50965">
    <property type="entry name" value="Galactose oxidase, central domain"/>
    <property type="match status" value="1"/>
</dbReference>
<dbReference type="GeneID" id="113704217"/>
<dbReference type="InterPro" id="IPR001810">
    <property type="entry name" value="F-box_dom"/>
</dbReference>
<evidence type="ECO:0000313" key="5">
    <source>
        <dbReference type="RefSeq" id="XP_027081804.1"/>
    </source>
</evidence>
<keyword evidence="2" id="KW-1185">Reference proteome</keyword>
<dbReference type="SMART" id="SM00256">
    <property type="entry name" value="FBOX"/>
    <property type="match status" value="1"/>
</dbReference>
<reference evidence="3 4" key="2">
    <citation type="submission" date="2025-04" db="UniProtKB">
        <authorList>
            <consortium name="RefSeq"/>
        </authorList>
    </citation>
    <scope>IDENTIFICATION</scope>
    <source>
        <tissue evidence="3 4">Leaves</tissue>
    </source>
</reference>
<sequence>MRERTREKKINTRPEPQFQPIISCIPDDILLQIFTRLPVRSLGRLSCVSKSWHSLIFSPNLVKSHYKRCTEDKENEHHRIMFFKVELEHDERLGYGSELGVNFRLRQFGCSLHSAFSCVVPKKIEVTSGFIGSIPVEKFRYYRNKAWGCCHGLVLIMVERESMLLWNPATRKYRELPDSGIRKEHKLPGSSRLSCGIGYDESNDDFKVLVLSSVGGTRNETLAKVYSWKTDSWKKIEDLKYSLIELGGCYYLNGILHFIAYDPQSRGTWNMASERKIVGFDLANDIFKQIELPEELITKCTWKIGTLRGCLSLFVYSGGNQVDVWLMKEYGVRESWSKVVVAPFFQDPHGTVFSKPLILSENGRLLFVTAPRPKLGVYDPNENSLHYSQFINLEYPYEADVCVESLISP</sequence>
<dbReference type="RefSeq" id="XP_027081804.1">
    <property type="nucleotide sequence ID" value="XM_027226003.1"/>
</dbReference>
<dbReference type="InterPro" id="IPR050796">
    <property type="entry name" value="SCF_F-box_component"/>
</dbReference>
<evidence type="ECO:0000313" key="4">
    <source>
        <dbReference type="RefSeq" id="XP_027081786.1"/>
    </source>
</evidence>
<dbReference type="OrthoDB" id="591557at2759"/>
<name>A0A6P6TU43_COFAR</name>
<evidence type="ECO:0000313" key="3">
    <source>
        <dbReference type="RefSeq" id="XP_027081770.1"/>
    </source>
</evidence>
<dbReference type="InterPro" id="IPR017451">
    <property type="entry name" value="F-box-assoc_interact_dom"/>
</dbReference>
<evidence type="ECO:0000313" key="2">
    <source>
        <dbReference type="Proteomes" id="UP001652660"/>
    </source>
</evidence>
<protein>
    <submittedName>
        <fullName evidence="3 4">F-box/kelch-repeat protein At3g23880-like</fullName>
    </submittedName>
</protein>
<dbReference type="RefSeq" id="XP_071930567.1">
    <property type="nucleotide sequence ID" value="XM_072074466.1"/>
</dbReference>
<evidence type="ECO:0000259" key="1">
    <source>
        <dbReference type="PROSITE" id="PS50181"/>
    </source>
</evidence>
<reference evidence="2" key="1">
    <citation type="journal article" date="2025" name="Foods">
        <title>Unveiling the Microbial Signatures of Arabica Coffee Cherries: Insights into Ripeness Specific Diversity, Functional Traits, and Implications for Quality and Safety.</title>
        <authorList>
            <consortium name="RefSeq"/>
            <person name="Tenea G.N."/>
            <person name="Cifuentes V."/>
            <person name="Reyes P."/>
            <person name="Cevallos-Vallejos M."/>
        </authorList>
    </citation>
    <scope>NUCLEOTIDE SEQUENCE [LARGE SCALE GENOMIC DNA]</scope>
</reference>
<dbReference type="RefSeq" id="XP_027081770.1">
    <property type="nucleotide sequence ID" value="XM_027225969.1"/>
</dbReference>
<feature type="domain" description="F-box" evidence="1">
    <location>
        <begin position="19"/>
        <end position="69"/>
    </location>
</feature>
<dbReference type="AlphaFoldDB" id="A0A6P6TU43"/>
<dbReference type="Pfam" id="PF07734">
    <property type="entry name" value="FBA_1"/>
    <property type="match status" value="1"/>
</dbReference>
<proteinExistence type="predicted"/>
<dbReference type="PANTHER" id="PTHR31672:SF13">
    <property type="entry name" value="F-BOX PROTEIN CPR30-LIKE"/>
    <property type="match status" value="1"/>
</dbReference>
<gene>
    <name evidence="3 4 5 6" type="primary">LOC113704217</name>
</gene>
<dbReference type="Gene3D" id="1.20.1280.50">
    <property type="match status" value="1"/>
</dbReference>
<evidence type="ECO:0000313" key="6">
    <source>
        <dbReference type="RefSeq" id="XP_071930567.1"/>
    </source>
</evidence>
<dbReference type="Pfam" id="PF12937">
    <property type="entry name" value="F-box-like"/>
    <property type="match status" value="1"/>
</dbReference>
<dbReference type="PANTHER" id="PTHR31672">
    <property type="entry name" value="BNACNNG10540D PROTEIN"/>
    <property type="match status" value="1"/>
</dbReference>
<dbReference type="CDD" id="cd22157">
    <property type="entry name" value="F-box_AtFBW1-like"/>
    <property type="match status" value="1"/>
</dbReference>
<dbReference type="Proteomes" id="UP001652660">
    <property type="component" value="Chromosome 1c"/>
</dbReference>
<dbReference type="SUPFAM" id="SSF81383">
    <property type="entry name" value="F-box domain"/>
    <property type="match status" value="1"/>
</dbReference>
<dbReference type="PROSITE" id="PS50181">
    <property type="entry name" value="FBOX"/>
    <property type="match status" value="1"/>
</dbReference>
<accession>A0A6P6TU43</accession>
<organism evidence="2 3">
    <name type="scientific">Coffea arabica</name>
    <name type="common">Arabian coffee</name>
    <dbReference type="NCBI Taxonomy" id="13443"/>
    <lineage>
        <taxon>Eukaryota</taxon>
        <taxon>Viridiplantae</taxon>
        <taxon>Streptophyta</taxon>
        <taxon>Embryophyta</taxon>
        <taxon>Tracheophyta</taxon>
        <taxon>Spermatophyta</taxon>
        <taxon>Magnoliopsida</taxon>
        <taxon>eudicotyledons</taxon>
        <taxon>Gunneridae</taxon>
        <taxon>Pentapetalae</taxon>
        <taxon>asterids</taxon>
        <taxon>lamiids</taxon>
        <taxon>Gentianales</taxon>
        <taxon>Rubiaceae</taxon>
        <taxon>Ixoroideae</taxon>
        <taxon>Gardenieae complex</taxon>
        <taxon>Bertiereae - Coffeeae clade</taxon>
        <taxon>Coffeeae</taxon>
        <taxon>Coffea</taxon>
    </lineage>
</organism>
<dbReference type="InterPro" id="IPR036047">
    <property type="entry name" value="F-box-like_dom_sf"/>
</dbReference>
<dbReference type="InterPro" id="IPR006527">
    <property type="entry name" value="F-box-assoc_dom_typ1"/>
</dbReference>
<dbReference type="InterPro" id="IPR011043">
    <property type="entry name" value="Gal_Oxase/kelch_b-propeller"/>
</dbReference>
<dbReference type="RefSeq" id="XP_027081786.1">
    <property type="nucleotide sequence ID" value="XM_027225985.1"/>
</dbReference>